<dbReference type="Pfam" id="PF25571">
    <property type="entry name" value="TPR_CCP1_N"/>
    <property type="match status" value="1"/>
</dbReference>
<keyword evidence="4" id="KW-0645">Protease</keyword>
<evidence type="ECO:0000313" key="5">
    <source>
        <dbReference type="Proteomes" id="UP000198287"/>
    </source>
</evidence>
<reference evidence="4 5" key="1">
    <citation type="submission" date="2015-12" db="EMBL/GenBank/DDBJ databases">
        <title>The genome of Folsomia candida.</title>
        <authorList>
            <person name="Faddeeva A."/>
            <person name="Derks M.F."/>
            <person name="Anvar Y."/>
            <person name="Smit S."/>
            <person name="Van Straalen N."/>
            <person name="Roelofs D."/>
        </authorList>
    </citation>
    <scope>NUCLEOTIDE SEQUENCE [LARGE SCALE GENOMIC DNA]</scope>
    <source>
        <strain evidence="4 5">VU population</strain>
        <tissue evidence="4">Whole body</tissue>
    </source>
</reference>
<keyword evidence="4" id="KW-0378">Hydrolase</keyword>
<evidence type="ECO:0000313" key="4">
    <source>
        <dbReference type="EMBL" id="OXA64661.1"/>
    </source>
</evidence>
<keyword evidence="5" id="KW-1185">Reference proteome</keyword>
<feature type="compositionally biased region" description="Polar residues" evidence="2">
    <location>
        <begin position="465"/>
        <end position="483"/>
    </location>
</feature>
<feature type="region of interest" description="Disordered" evidence="2">
    <location>
        <begin position="394"/>
        <end position="483"/>
    </location>
</feature>
<name>A0A226F637_FOLCA</name>
<comment type="cofactor">
    <cofactor evidence="1">
        <name>Zn(2+)</name>
        <dbReference type="ChEBI" id="CHEBI:29105"/>
    </cofactor>
</comment>
<dbReference type="AlphaFoldDB" id="A0A226F637"/>
<dbReference type="EMBL" id="LNIX01000001">
    <property type="protein sequence ID" value="OXA64661.1"/>
    <property type="molecule type" value="Genomic_DNA"/>
</dbReference>
<feature type="domain" description="Cytosolic carboxypeptidase N-terminal" evidence="3">
    <location>
        <begin position="673"/>
        <end position="734"/>
    </location>
</feature>
<dbReference type="InterPro" id="IPR040626">
    <property type="entry name" value="Pepdidase_M14_N"/>
</dbReference>
<evidence type="ECO:0000256" key="2">
    <source>
        <dbReference type="SAM" id="MobiDB-lite"/>
    </source>
</evidence>
<proteinExistence type="predicted"/>
<accession>A0A226F637</accession>
<gene>
    <name evidence="4" type="ORF">Fcan01_02323</name>
</gene>
<protein>
    <submittedName>
        <fullName evidence="4">Cytosolic carboxypeptidase 4</fullName>
    </submittedName>
</protein>
<dbReference type="OrthoDB" id="10253041at2759"/>
<comment type="caution">
    <text evidence="4">The sequence shown here is derived from an EMBL/GenBank/DDBJ whole genome shotgun (WGS) entry which is preliminary data.</text>
</comment>
<keyword evidence="4" id="KW-0121">Carboxypeptidase</keyword>
<dbReference type="PANTHER" id="PTHR12756">
    <property type="entry name" value="CYTOSOLIC CARBOXYPEPTIDASE"/>
    <property type="match status" value="1"/>
</dbReference>
<evidence type="ECO:0000256" key="1">
    <source>
        <dbReference type="ARBA" id="ARBA00001947"/>
    </source>
</evidence>
<dbReference type="Proteomes" id="UP000198287">
    <property type="component" value="Unassembled WGS sequence"/>
</dbReference>
<feature type="compositionally biased region" description="Acidic residues" evidence="2">
    <location>
        <begin position="400"/>
        <end position="429"/>
    </location>
</feature>
<organism evidence="4 5">
    <name type="scientific">Folsomia candida</name>
    <name type="common">Springtail</name>
    <dbReference type="NCBI Taxonomy" id="158441"/>
    <lineage>
        <taxon>Eukaryota</taxon>
        <taxon>Metazoa</taxon>
        <taxon>Ecdysozoa</taxon>
        <taxon>Arthropoda</taxon>
        <taxon>Hexapoda</taxon>
        <taxon>Collembola</taxon>
        <taxon>Entomobryomorpha</taxon>
        <taxon>Isotomoidea</taxon>
        <taxon>Isotomidae</taxon>
        <taxon>Proisotominae</taxon>
        <taxon>Folsomia</taxon>
    </lineage>
</organism>
<dbReference type="Gene3D" id="2.60.40.3120">
    <property type="match status" value="1"/>
</dbReference>
<dbReference type="GO" id="GO:0004180">
    <property type="term" value="F:carboxypeptidase activity"/>
    <property type="evidence" value="ECO:0007669"/>
    <property type="project" value="UniProtKB-KW"/>
</dbReference>
<dbReference type="Pfam" id="PF18027">
    <property type="entry name" value="Pepdidase_M14_N"/>
    <property type="match status" value="1"/>
</dbReference>
<dbReference type="InterPro" id="IPR050821">
    <property type="entry name" value="Cytosolic_carboxypeptidase"/>
</dbReference>
<evidence type="ECO:0000259" key="3">
    <source>
        <dbReference type="Pfam" id="PF18027"/>
    </source>
</evidence>
<sequence length="751" mass="85243">MEFSTSPVISCEDGVSEINSTTGMDDIIKWWDSLSVLLKSCFTTTRVDLEVPKQDSESIIMWTVSSTADILASGDGKCRDQVMRYVADDLLGLQILLQNMEEGNNIGTKKRESISKVLRELVNPKHGKLRATIINQGIELNYLPKSIKILKDLLRHSSNCKIPEEMEIVESTIVNFLWFLSAIATNDSSFARHVRDMLKVKFFHSEVYKKIFFAKSASHYPLLKILRQLSKNDDTASILGKEGVMTTIRKSFSLVGTTPGGKLLIIMDILSQLTKKKTNSTRFQKAGLLVKVMQVFSNWELWRGQGLLRLSKFLISTYNHVARTPSGRKAIIKCDAILQIRKFCDACPSERSFDEVLMRISGLVATCYHKDILPLDKVESPIVFQVPDAVMKVQDCGSSSDDEGSDDGDEDDDKSDDNGSDDDVASSDDSGDKDKNNDNQSSDDDMEPLKVRSKLKLSTRRSSTGDHQQSLPSNMQRQSISSQDSKLDSYKKFFTEFEVTKNGLFHRKVTETKSTPMAMSLASLVDENLNETSKPKGIPRSEHKYSWITDNKDCEYVYWTSITELRRQYSIVANSINHVAPFVKIPYPDFAFAYSQKSVENMLPTTDRALLRSKIISYISRTVGGESFKPKVIYSLDSLLTNTEENSSAKQKPLRNRDEKEIGNYNKRLGLEFESRFESGNLRKAIQVGERDYDLLITSDVNSRHHNQWFYFQVSNTVNDKMYTFNIINCTKTNSLFNYGKSFFDNITNWN</sequence>
<dbReference type="PANTHER" id="PTHR12756:SF11">
    <property type="entry name" value="CYTOSOLIC CARBOXYPEPTIDASE 1"/>
    <property type="match status" value="1"/>
</dbReference>